<accession>A0A3N4JVN3</accession>
<feature type="region of interest" description="Disordered" evidence="1">
    <location>
        <begin position="1"/>
        <end position="77"/>
    </location>
</feature>
<feature type="region of interest" description="Disordered" evidence="1">
    <location>
        <begin position="387"/>
        <end position="408"/>
    </location>
</feature>
<evidence type="ECO:0000313" key="3">
    <source>
        <dbReference type="Proteomes" id="UP000276215"/>
    </source>
</evidence>
<feature type="compositionally biased region" description="Basic and acidic residues" evidence="1">
    <location>
        <begin position="359"/>
        <end position="372"/>
    </location>
</feature>
<evidence type="ECO:0000313" key="2">
    <source>
        <dbReference type="EMBL" id="RPB02257.1"/>
    </source>
</evidence>
<gene>
    <name evidence="2" type="ORF">L873DRAFT_1787662</name>
</gene>
<feature type="compositionally biased region" description="Pro residues" evidence="1">
    <location>
        <begin position="23"/>
        <end position="33"/>
    </location>
</feature>
<feature type="region of interest" description="Disordered" evidence="1">
    <location>
        <begin position="252"/>
        <end position="372"/>
    </location>
</feature>
<feature type="compositionally biased region" description="Low complexity" evidence="1">
    <location>
        <begin position="289"/>
        <end position="305"/>
    </location>
</feature>
<reference evidence="2 3" key="1">
    <citation type="journal article" date="2018" name="Nat. Ecol. Evol.">
        <title>Pezizomycetes genomes reveal the molecular basis of ectomycorrhizal truffle lifestyle.</title>
        <authorList>
            <person name="Murat C."/>
            <person name="Payen T."/>
            <person name="Noel B."/>
            <person name="Kuo A."/>
            <person name="Morin E."/>
            <person name="Chen J."/>
            <person name="Kohler A."/>
            <person name="Krizsan K."/>
            <person name="Balestrini R."/>
            <person name="Da Silva C."/>
            <person name="Montanini B."/>
            <person name="Hainaut M."/>
            <person name="Levati E."/>
            <person name="Barry K.W."/>
            <person name="Belfiori B."/>
            <person name="Cichocki N."/>
            <person name="Clum A."/>
            <person name="Dockter R.B."/>
            <person name="Fauchery L."/>
            <person name="Guy J."/>
            <person name="Iotti M."/>
            <person name="Le Tacon F."/>
            <person name="Lindquist E.A."/>
            <person name="Lipzen A."/>
            <person name="Malagnac F."/>
            <person name="Mello A."/>
            <person name="Molinier V."/>
            <person name="Miyauchi S."/>
            <person name="Poulain J."/>
            <person name="Riccioni C."/>
            <person name="Rubini A."/>
            <person name="Sitrit Y."/>
            <person name="Splivallo R."/>
            <person name="Traeger S."/>
            <person name="Wang M."/>
            <person name="Zifcakova L."/>
            <person name="Wipf D."/>
            <person name="Zambonelli A."/>
            <person name="Paolocci F."/>
            <person name="Nowrousian M."/>
            <person name="Ottonello S."/>
            <person name="Baldrian P."/>
            <person name="Spatafora J.W."/>
            <person name="Henrissat B."/>
            <person name="Nagy L.G."/>
            <person name="Aury J.M."/>
            <person name="Wincker P."/>
            <person name="Grigoriev I.V."/>
            <person name="Bonfante P."/>
            <person name="Martin F.M."/>
        </authorList>
    </citation>
    <scope>NUCLEOTIDE SEQUENCE [LARGE SCALE GENOMIC DNA]</scope>
    <source>
        <strain evidence="2 3">120613-1</strain>
    </source>
</reference>
<sequence length="408" mass="44948">MQQNLLCPASKHGTSSRRGPQNQRPPPRFPQLPPEDLWGSNSRHGGPGSPSPASSTSILIPTIPRKPNHGISNTTLLPPDTHIDLVPYIQIPDSQPAPNIAMSLGNGQNLDGTGIGDSQDTTTSQELLRRVHFFSPITSFTKIQEILGMDFGNFTPDQKKTTPMLRNKKGKEKAVETLENLGNTLAPLILTGDNRETILDLSTPELIREHMGSSMALTTNVAVAILLTTLEDSLTKKMNEMENRIMVAIQEKGTGQPTNRTRTPTQTCQAQPFLCPSSSTSNEPGRGPTTLTATASTTTVISSTINNRPTPPRAKERRTPPGTKQNKAKNKPNPPDLRSNTLGRHRYGGIPDHQKKKNRSLECTRNKSHQRDTYSAIHPICQTEMPPDLFSRKRLKNRRRGRANNNEN</sequence>
<dbReference type="Proteomes" id="UP000276215">
    <property type="component" value="Unassembled WGS sequence"/>
</dbReference>
<proteinExistence type="predicted"/>
<organism evidence="2 3">
    <name type="scientific">Choiromyces venosus 120613-1</name>
    <dbReference type="NCBI Taxonomy" id="1336337"/>
    <lineage>
        <taxon>Eukaryota</taxon>
        <taxon>Fungi</taxon>
        <taxon>Dikarya</taxon>
        <taxon>Ascomycota</taxon>
        <taxon>Pezizomycotina</taxon>
        <taxon>Pezizomycetes</taxon>
        <taxon>Pezizales</taxon>
        <taxon>Tuberaceae</taxon>
        <taxon>Choiromyces</taxon>
    </lineage>
</organism>
<dbReference type="AlphaFoldDB" id="A0A3N4JVN3"/>
<evidence type="ECO:0000256" key="1">
    <source>
        <dbReference type="SAM" id="MobiDB-lite"/>
    </source>
</evidence>
<protein>
    <submittedName>
        <fullName evidence="2">Uncharacterized protein</fullName>
    </submittedName>
</protein>
<keyword evidence="3" id="KW-1185">Reference proteome</keyword>
<feature type="compositionally biased region" description="Basic residues" evidence="1">
    <location>
        <begin position="392"/>
        <end position="402"/>
    </location>
</feature>
<name>A0A3N4JVN3_9PEZI</name>
<dbReference type="EMBL" id="ML120368">
    <property type="protein sequence ID" value="RPB02257.1"/>
    <property type="molecule type" value="Genomic_DNA"/>
</dbReference>
<feature type="compositionally biased region" description="Low complexity" evidence="1">
    <location>
        <begin position="253"/>
        <end position="267"/>
    </location>
</feature>
<feature type="compositionally biased region" description="Low complexity" evidence="1">
    <location>
        <begin position="51"/>
        <end position="63"/>
    </location>
</feature>